<dbReference type="OrthoDB" id="66620at2759"/>
<feature type="transmembrane region" description="Helical" evidence="6">
    <location>
        <begin position="81"/>
        <end position="105"/>
    </location>
</feature>
<evidence type="ECO:0000256" key="3">
    <source>
        <dbReference type="ARBA" id="ARBA00022692"/>
    </source>
</evidence>
<dbReference type="AlphaFoldDB" id="B4GYI4"/>
<dbReference type="Pfam" id="PF01061">
    <property type="entry name" value="ABC2_membrane"/>
    <property type="match status" value="1"/>
</dbReference>
<dbReference type="GO" id="GO:0042907">
    <property type="term" value="F:xanthine transmembrane transporter activity"/>
    <property type="evidence" value="ECO:0007669"/>
    <property type="project" value="EnsemblMetazoa"/>
</dbReference>
<keyword evidence="3 6" id="KW-0812">Transmembrane</keyword>
<keyword evidence="4 6" id="KW-1133">Transmembrane helix</keyword>
<dbReference type="GO" id="GO:0098793">
    <property type="term" value="C:presynapse"/>
    <property type="evidence" value="ECO:0007669"/>
    <property type="project" value="GOC"/>
</dbReference>
<dbReference type="PANTHER" id="PTHR48041:SF129">
    <property type="entry name" value="PROTEIN WHITE"/>
    <property type="match status" value="1"/>
</dbReference>
<comment type="subcellular location">
    <subcellularLocation>
        <location evidence="1">Membrane</location>
        <topology evidence="1">Multi-pass membrane protein</topology>
    </subcellularLocation>
</comment>
<dbReference type="GO" id="GO:0006856">
    <property type="term" value="P:eye pigment precursor transport"/>
    <property type="evidence" value="ECO:0007669"/>
    <property type="project" value="EnsemblMetazoa"/>
</dbReference>
<dbReference type="eggNOG" id="KOG0061">
    <property type="taxonomic scope" value="Eukaryota"/>
</dbReference>
<dbReference type="GO" id="GO:0008049">
    <property type="term" value="P:male courtship behavior"/>
    <property type="evidence" value="ECO:0007669"/>
    <property type="project" value="EnsemblMetazoa"/>
</dbReference>
<evidence type="ECO:0000256" key="1">
    <source>
        <dbReference type="ARBA" id="ARBA00004141"/>
    </source>
</evidence>
<keyword evidence="5 6" id="KW-0472">Membrane</keyword>
<dbReference type="GO" id="GO:0042332">
    <property type="term" value="P:gravitaxis"/>
    <property type="evidence" value="ECO:0007669"/>
    <property type="project" value="EnsemblMetazoa"/>
</dbReference>
<dbReference type="STRING" id="7234.B4GYI4"/>
<feature type="transmembrane region" description="Helical" evidence="6">
    <location>
        <begin position="126"/>
        <end position="152"/>
    </location>
</feature>
<organism evidence="9">
    <name type="scientific">Drosophila persimilis</name>
    <name type="common">Fruit fly</name>
    <dbReference type="NCBI Taxonomy" id="7234"/>
    <lineage>
        <taxon>Eukaryota</taxon>
        <taxon>Metazoa</taxon>
        <taxon>Ecdysozoa</taxon>
        <taxon>Arthropoda</taxon>
        <taxon>Hexapoda</taxon>
        <taxon>Insecta</taxon>
        <taxon>Pterygota</taxon>
        <taxon>Neoptera</taxon>
        <taxon>Endopterygota</taxon>
        <taxon>Diptera</taxon>
        <taxon>Brachycera</taxon>
        <taxon>Muscomorpha</taxon>
        <taxon>Ephydroidea</taxon>
        <taxon>Drosophilidae</taxon>
        <taxon>Drosophila</taxon>
        <taxon>Sophophora</taxon>
    </lineage>
</organism>
<dbReference type="OMA" id="SPLHLGW"/>
<feature type="domain" description="ABC-2 type transporter transmembrane" evidence="7">
    <location>
        <begin position="31"/>
        <end position="241"/>
    </location>
</feature>
<dbReference type="GO" id="GO:0015842">
    <property type="term" value="P:aminergic neurotransmitter loading into synaptic vesicle"/>
    <property type="evidence" value="ECO:0007669"/>
    <property type="project" value="EnsemblMetazoa"/>
</dbReference>
<dbReference type="HOGENOM" id="CLU_063155_0_0_1"/>
<evidence type="ECO:0000259" key="7">
    <source>
        <dbReference type="Pfam" id="PF01061"/>
    </source>
</evidence>
<dbReference type="GO" id="GO:0070731">
    <property type="term" value="P:cGMP transport"/>
    <property type="evidence" value="ECO:0007669"/>
    <property type="project" value="EnsemblMetazoa"/>
</dbReference>
<dbReference type="GO" id="GO:0008558">
    <property type="term" value="F:ABC-type guanine transporter activity"/>
    <property type="evidence" value="ECO:0007669"/>
    <property type="project" value="EnsemblMetazoa"/>
</dbReference>
<keyword evidence="9" id="KW-1185">Reference proteome</keyword>
<evidence type="ECO:0000313" key="8">
    <source>
        <dbReference type="EMBL" id="EDW27840.1"/>
    </source>
</evidence>
<dbReference type="GO" id="GO:1905948">
    <property type="term" value="F:ABC-type 3',5'-cyclic GMP transmembrane transporter activity"/>
    <property type="evidence" value="ECO:0007669"/>
    <property type="project" value="EnsemblMetazoa"/>
</dbReference>
<evidence type="ECO:0000256" key="2">
    <source>
        <dbReference type="ARBA" id="ARBA00022448"/>
    </source>
</evidence>
<dbReference type="PANTHER" id="PTHR48041">
    <property type="entry name" value="ABC TRANSPORTER G FAMILY MEMBER 28"/>
    <property type="match status" value="1"/>
</dbReference>
<dbReference type="GO" id="GO:0042401">
    <property type="term" value="P:biogenic amine biosynthetic process"/>
    <property type="evidence" value="ECO:0007669"/>
    <property type="project" value="EnsemblMetazoa"/>
</dbReference>
<protein>
    <submittedName>
        <fullName evidence="8">GL19797</fullName>
    </submittedName>
</protein>
<reference evidence="8 9" key="1">
    <citation type="journal article" date="2007" name="Nature">
        <title>Evolution of genes and genomes on the Drosophila phylogeny.</title>
        <authorList>
            <consortium name="Drosophila 12 Genomes Consortium"/>
            <person name="Clark A.G."/>
            <person name="Eisen M.B."/>
            <person name="Smith D.R."/>
            <person name="Bergman C.M."/>
            <person name="Oliver B."/>
            <person name="Markow T.A."/>
            <person name="Kaufman T.C."/>
            <person name="Kellis M."/>
            <person name="Gelbart W."/>
            <person name="Iyer V.N."/>
            <person name="Pollard D.A."/>
            <person name="Sackton T.B."/>
            <person name="Larracuente A.M."/>
            <person name="Singh N.D."/>
            <person name="Abad J.P."/>
            <person name="Abt D.N."/>
            <person name="Adryan B."/>
            <person name="Aguade M."/>
            <person name="Akashi H."/>
            <person name="Anderson W.W."/>
            <person name="Aquadro C.F."/>
            <person name="Ardell D.H."/>
            <person name="Arguello R."/>
            <person name="Artieri C.G."/>
            <person name="Barbash D.A."/>
            <person name="Barker D."/>
            <person name="Barsanti P."/>
            <person name="Batterham P."/>
            <person name="Batzoglou S."/>
            <person name="Begun D."/>
            <person name="Bhutkar A."/>
            <person name="Blanco E."/>
            <person name="Bosak S.A."/>
            <person name="Bradley R.K."/>
            <person name="Brand A.D."/>
            <person name="Brent M.R."/>
            <person name="Brooks A.N."/>
            <person name="Brown R.H."/>
            <person name="Butlin R.K."/>
            <person name="Caggese C."/>
            <person name="Calvi B.R."/>
            <person name="Bernardo de Carvalho A."/>
            <person name="Caspi A."/>
            <person name="Castrezana S."/>
            <person name="Celniker S.E."/>
            <person name="Chang J.L."/>
            <person name="Chapple C."/>
            <person name="Chatterji S."/>
            <person name="Chinwalla A."/>
            <person name="Civetta A."/>
            <person name="Clifton S.W."/>
            <person name="Comeron J.M."/>
            <person name="Costello J.C."/>
            <person name="Coyne J.A."/>
            <person name="Daub J."/>
            <person name="David R.G."/>
            <person name="Delcher A.L."/>
            <person name="Delehaunty K."/>
            <person name="Do C.B."/>
            <person name="Ebling H."/>
            <person name="Edwards K."/>
            <person name="Eickbush T."/>
            <person name="Evans J.D."/>
            <person name="Filipski A."/>
            <person name="Findeiss S."/>
            <person name="Freyhult E."/>
            <person name="Fulton L."/>
            <person name="Fulton R."/>
            <person name="Garcia A.C."/>
            <person name="Gardiner A."/>
            <person name="Garfield D.A."/>
            <person name="Garvin B.E."/>
            <person name="Gibson G."/>
            <person name="Gilbert D."/>
            <person name="Gnerre S."/>
            <person name="Godfrey J."/>
            <person name="Good R."/>
            <person name="Gotea V."/>
            <person name="Gravely B."/>
            <person name="Greenberg A.J."/>
            <person name="Griffiths-Jones S."/>
            <person name="Gross S."/>
            <person name="Guigo R."/>
            <person name="Gustafson E.A."/>
            <person name="Haerty W."/>
            <person name="Hahn M.W."/>
            <person name="Halligan D.L."/>
            <person name="Halpern A.L."/>
            <person name="Halter G.M."/>
            <person name="Han M.V."/>
            <person name="Heger A."/>
            <person name="Hillier L."/>
            <person name="Hinrichs A.S."/>
            <person name="Holmes I."/>
            <person name="Hoskins R.A."/>
            <person name="Hubisz M.J."/>
            <person name="Hultmark D."/>
            <person name="Huntley M.A."/>
            <person name="Jaffe D.B."/>
            <person name="Jagadeeshan S."/>
            <person name="Jeck W.R."/>
            <person name="Johnson J."/>
            <person name="Jones C.D."/>
            <person name="Jordan W.C."/>
            <person name="Karpen G.H."/>
            <person name="Kataoka E."/>
            <person name="Keightley P.D."/>
            <person name="Kheradpour P."/>
            <person name="Kirkness E.F."/>
            <person name="Koerich L.B."/>
            <person name="Kristiansen K."/>
            <person name="Kudrna D."/>
            <person name="Kulathinal R.J."/>
            <person name="Kumar S."/>
            <person name="Kwok R."/>
            <person name="Lander E."/>
            <person name="Langley C.H."/>
            <person name="Lapoint R."/>
            <person name="Lazzaro B.P."/>
            <person name="Lee S.J."/>
            <person name="Levesque L."/>
            <person name="Li R."/>
            <person name="Lin C.F."/>
            <person name="Lin M.F."/>
            <person name="Lindblad-Toh K."/>
            <person name="Llopart A."/>
            <person name="Long M."/>
            <person name="Low L."/>
            <person name="Lozovsky E."/>
            <person name="Lu J."/>
            <person name="Luo M."/>
            <person name="Machado C.A."/>
            <person name="Makalowski W."/>
            <person name="Marzo M."/>
            <person name="Matsuda M."/>
            <person name="Matzkin L."/>
            <person name="McAllister B."/>
            <person name="McBride C.S."/>
            <person name="McKernan B."/>
            <person name="McKernan K."/>
            <person name="Mendez-Lago M."/>
            <person name="Minx P."/>
            <person name="Mollenhauer M.U."/>
            <person name="Montooth K."/>
            <person name="Mount S.M."/>
            <person name="Mu X."/>
            <person name="Myers E."/>
            <person name="Negre B."/>
            <person name="Newfeld S."/>
            <person name="Nielsen R."/>
            <person name="Noor M.A."/>
            <person name="O'Grady P."/>
            <person name="Pachter L."/>
            <person name="Papaceit M."/>
            <person name="Parisi M.J."/>
            <person name="Parisi M."/>
            <person name="Parts L."/>
            <person name="Pedersen J.S."/>
            <person name="Pesole G."/>
            <person name="Phillippy A.M."/>
            <person name="Ponting C.P."/>
            <person name="Pop M."/>
            <person name="Porcelli D."/>
            <person name="Powell J.R."/>
            <person name="Prohaska S."/>
            <person name="Pruitt K."/>
            <person name="Puig M."/>
            <person name="Quesneville H."/>
            <person name="Ram K.R."/>
            <person name="Rand D."/>
            <person name="Rasmussen M.D."/>
            <person name="Reed L.K."/>
            <person name="Reenan R."/>
            <person name="Reily A."/>
            <person name="Remington K.A."/>
            <person name="Rieger T.T."/>
            <person name="Ritchie M.G."/>
            <person name="Robin C."/>
            <person name="Rogers Y.H."/>
            <person name="Rohde C."/>
            <person name="Rozas J."/>
            <person name="Rubenfield M.J."/>
            <person name="Ruiz A."/>
            <person name="Russo S."/>
            <person name="Salzberg S.L."/>
            <person name="Sanchez-Gracia A."/>
            <person name="Saranga D.J."/>
            <person name="Sato H."/>
            <person name="Schaeffer S.W."/>
            <person name="Schatz M.C."/>
            <person name="Schlenke T."/>
            <person name="Schwartz R."/>
            <person name="Segarra C."/>
            <person name="Singh R.S."/>
            <person name="Sirot L."/>
            <person name="Sirota M."/>
            <person name="Sisneros N.B."/>
            <person name="Smith C.D."/>
            <person name="Smith T.F."/>
            <person name="Spieth J."/>
            <person name="Stage D.E."/>
            <person name="Stark A."/>
            <person name="Stephan W."/>
            <person name="Strausberg R.L."/>
            <person name="Strempel S."/>
            <person name="Sturgill D."/>
            <person name="Sutton G."/>
            <person name="Sutton G.G."/>
            <person name="Tao W."/>
            <person name="Teichmann S."/>
            <person name="Tobari Y.N."/>
            <person name="Tomimura Y."/>
            <person name="Tsolas J.M."/>
            <person name="Valente V.L."/>
            <person name="Venter E."/>
            <person name="Venter J.C."/>
            <person name="Vicario S."/>
            <person name="Vieira F.G."/>
            <person name="Vilella A.J."/>
            <person name="Villasante A."/>
            <person name="Walenz B."/>
            <person name="Wang J."/>
            <person name="Wasserman M."/>
            <person name="Watts T."/>
            <person name="Wilson D."/>
            <person name="Wilson R.K."/>
            <person name="Wing R.A."/>
            <person name="Wolfner M.F."/>
            <person name="Wong A."/>
            <person name="Wong G.K."/>
            <person name="Wu C.I."/>
            <person name="Wu G."/>
            <person name="Yamamoto D."/>
            <person name="Yang H.P."/>
            <person name="Yang S.P."/>
            <person name="Yorke J.A."/>
            <person name="Yoshida K."/>
            <person name="Zdobnov E."/>
            <person name="Zhang P."/>
            <person name="Zhang Y."/>
            <person name="Zimin A.V."/>
            <person name="Baldwin J."/>
            <person name="Abdouelleil A."/>
            <person name="Abdulkadir J."/>
            <person name="Abebe A."/>
            <person name="Abera B."/>
            <person name="Abreu J."/>
            <person name="Acer S.C."/>
            <person name="Aftuck L."/>
            <person name="Alexander A."/>
            <person name="An P."/>
            <person name="Anderson E."/>
            <person name="Anderson S."/>
            <person name="Arachi H."/>
            <person name="Azer M."/>
            <person name="Bachantsang P."/>
            <person name="Barry A."/>
            <person name="Bayul T."/>
            <person name="Berlin A."/>
            <person name="Bessette D."/>
            <person name="Bloom T."/>
            <person name="Blye J."/>
            <person name="Boguslavskiy L."/>
            <person name="Bonnet C."/>
            <person name="Boukhgalter B."/>
            <person name="Bourzgui I."/>
            <person name="Brown A."/>
            <person name="Cahill P."/>
            <person name="Channer S."/>
            <person name="Cheshatsang Y."/>
            <person name="Chuda L."/>
            <person name="Citroen M."/>
            <person name="Collymore A."/>
            <person name="Cooke P."/>
            <person name="Costello M."/>
            <person name="D'Aco K."/>
            <person name="Daza R."/>
            <person name="De Haan G."/>
            <person name="DeGray S."/>
            <person name="DeMaso C."/>
            <person name="Dhargay N."/>
            <person name="Dooley K."/>
            <person name="Dooley E."/>
            <person name="Doricent M."/>
            <person name="Dorje P."/>
            <person name="Dorjee K."/>
            <person name="Dupes A."/>
            <person name="Elong R."/>
            <person name="Falk J."/>
            <person name="Farina A."/>
            <person name="Faro S."/>
            <person name="Ferguson D."/>
            <person name="Fisher S."/>
            <person name="Foley C.D."/>
            <person name="Franke A."/>
            <person name="Friedrich D."/>
            <person name="Gadbois L."/>
            <person name="Gearin G."/>
            <person name="Gearin C.R."/>
            <person name="Giannoukos G."/>
            <person name="Goode T."/>
            <person name="Graham J."/>
            <person name="Grandbois E."/>
            <person name="Grewal S."/>
            <person name="Gyaltsen K."/>
            <person name="Hafez N."/>
            <person name="Hagos B."/>
            <person name="Hall J."/>
            <person name="Henson C."/>
            <person name="Hollinger A."/>
            <person name="Honan T."/>
            <person name="Huard M.D."/>
            <person name="Hughes L."/>
            <person name="Hurhula B."/>
            <person name="Husby M.E."/>
            <person name="Kamat A."/>
            <person name="Kanga B."/>
            <person name="Kashin S."/>
            <person name="Khazanovich D."/>
            <person name="Kisner P."/>
            <person name="Lance K."/>
            <person name="Lara M."/>
            <person name="Lee W."/>
            <person name="Lennon N."/>
            <person name="Letendre F."/>
            <person name="LeVine R."/>
            <person name="Lipovsky A."/>
            <person name="Liu X."/>
            <person name="Liu J."/>
            <person name="Liu S."/>
            <person name="Lokyitsang T."/>
            <person name="Lokyitsang Y."/>
            <person name="Lubonja R."/>
            <person name="Lui A."/>
            <person name="MacDonald P."/>
            <person name="Magnisalis V."/>
            <person name="Maru K."/>
            <person name="Matthews C."/>
            <person name="McCusker W."/>
            <person name="McDonough S."/>
            <person name="Mehta T."/>
            <person name="Meldrim J."/>
            <person name="Meneus L."/>
            <person name="Mihai O."/>
            <person name="Mihalev A."/>
            <person name="Mihova T."/>
            <person name="Mittelman R."/>
            <person name="Mlenga V."/>
            <person name="Montmayeur A."/>
            <person name="Mulrain L."/>
            <person name="Navidi A."/>
            <person name="Naylor J."/>
            <person name="Negash T."/>
            <person name="Nguyen T."/>
            <person name="Nguyen N."/>
            <person name="Nicol R."/>
            <person name="Norbu C."/>
            <person name="Norbu N."/>
            <person name="Novod N."/>
            <person name="O'Neill B."/>
            <person name="Osman S."/>
            <person name="Markiewicz E."/>
            <person name="Oyono O.L."/>
            <person name="Patti C."/>
            <person name="Phunkhang P."/>
            <person name="Pierre F."/>
            <person name="Priest M."/>
            <person name="Raghuraman S."/>
            <person name="Rege F."/>
            <person name="Reyes R."/>
            <person name="Rise C."/>
            <person name="Rogov P."/>
            <person name="Ross K."/>
            <person name="Ryan E."/>
            <person name="Settipalli S."/>
            <person name="Shea T."/>
            <person name="Sherpa N."/>
            <person name="Shi L."/>
            <person name="Shih D."/>
            <person name="Sparrow T."/>
            <person name="Spaulding J."/>
            <person name="Stalker J."/>
            <person name="Stange-Thomann N."/>
            <person name="Stavropoulos S."/>
            <person name="Stone C."/>
            <person name="Strader C."/>
            <person name="Tesfaye S."/>
            <person name="Thomson T."/>
            <person name="Thoulutsang Y."/>
            <person name="Thoulutsang D."/>
            <person name="Topham K."/>
            <person name="Topping I."/>
            <person name="Tsamla T."/>
            <person name="Vassiliev H."/>
            <person name="Vo A."/>
            <person name="Wangchuk T."/>
            <person name="Wangdi T."/>
            <person name="Weiand M."/>
            <person name="Wilkinson J."/>
            <person name="Wilson A."/>
            <person name="Yadav S."/>
            <person name="Young G."/>
            <person name="Yu Q."/>
            <person name="Zembek L."/>
            <person name="Zhong D."/>
            <person name="Zimmer A."/>
            <person name="Zwirko Z."/>
            <person name="Jaffe D.B."/>
            <person name="Alvarez P."/>
            <person name="Brockman W."/>
            <person name="Butler J."/>
            <person name="Chin C."/>
            <person name="Gnerre S."/>
            <person name="Grabherr M."/>
            <person name="Kleber M."/>
            <person name="Mauceli E."/>
            <person name="MacCallum I."/>
        </authorList>
    </citation>
    <scope>NUCLEOTIDE SEQUENCE [LARGE SCALE GENOMIC DNA]</scope>
    <source>
        <strain evidence="9">MSH-3 / Tucson 14011-0111.49</strain>
    </source>
</reference>
<evidence type="ECO:0000256" key="6">
    <source>
        <dbReference type="SAM" id="Phobius"/>
    </source>
</evidence>
<feature type="transmembrane region" description="Helical" evidence="6">
    <location>
        <begin position="195"/>
        <end position="220"/>
    </location>
</feature>
<dbReference type="InterPro" id="IPR050352">
    <property type="entry name" value="ABCG_transporters"/>
</dbReference>
<proteinExistence type="predicted"/>
<dbReference type="GO" id="GO:0032217">
    <property type="term" value="F:riboflavin transmembrane transporter activity"/>
    <property type="evidence" value="ECO:0007669"/>
    <property type="project" value="EnsemblMetazoa"/>
</dbReference>
<dbReference type="SMR" id="B4GYI4"/>
<gene>
    <name evidence="8" type="primary">Dper\GL19797</name>
    <name evidence="8" type="ORF">Dper_GL19797</name>
</gene>
<dbReference type="GO" id="GO:0005275">
    <property type="term" value="F:amine transmembrane transporter activity"/>
    <property type="evidence" value="ECO:0007669"/>
    <property type="project" value="EnsemblMetazoa"/>
</dbReference>
<evidence type="ECO:0000256" key="5">
    <source>
        <dbReference type="ARBA" id="ARBA00023136"/>
    </source>
</evidence>
<keyword evidence="2" id="KW-0813">Transport</keyword>
<dbReference type="GO" id="GO:0051615">
    <property type="term" value="P:histamine uptake"/>
    <property type="evidence" value="ECO:0007669"/>
    <property type="project" value="EnsemblMetazoa"/>
</dbReference>
<dbReference type="GO" id="GO:0007613">
    <property type="term" value="P:memory"/>
    <property type="evidence" value="ECO:0007669"/>
    <property type="project" value="EnsemblMetazoa"/>
</dbReference>
<evidence type="ECO:0000313" key="9">
    <source>
        <dbReference type="Proteomes" id="UP000008744"/>
    </source>
</evidence>
<accession>B4GYI4</accession>
<dbReference type="GO" id="GO:0090741">
    <property type="term" value="C:pigment granule membrane"/>
    <property type="evidence" value="ECO:0007669"/>
    <property type="project" value="EnsemblMetazoa"/>
</dbReference>
<dbReference type="Proteomes" id="UP000008744">
    <property type="component" value="Unassembled WGS sequence"/>
</dbReference>
<evidence type="ECO:0000256" key="4">
    <source>
        <dbReference type="ARBA" id="ARBA00022989"/>
    </source>
</evidence>
<dbReference type="GO" id="GO:0005886">
    <property type="term" value="C:plasma membrane"/>
    <property type="evidence" value="ECO:0007669"/>
    <property type="project" value="TreeGrafter"/>
</dbReference>
<dbReference type="EMBL" id="CH479197">
    <property type="protein sequence ID" value="EDW27840.1"/>
    <property type="molecule type" value="Genomic_DNA"/>
</dbReference>
<dbReference type="PhylomeDB" id="B4GYI4"/>
<feature type="transmembrane region" description="Helical" evidence="6">
    <location>
        <begin position="48"/>
        <end position="69"/>
    </location>
</feature>
<feature type="transmembrane region" description="Helical" evidence="6">
    <location>
        <begin position="158"/>
        <end position="183"/>
    </location>
</feature>
<dbReference type="KEGG" id="dpe:6598419"/>
<feature type="transmembrane region" description="Helical" evidence="6">
    <location>
        <begin position="280"/>
        <end position="298"/>
    </location>
</feature>
<sequence>METTCWHPKNLEQPLEQPENGYTYKATWFMQFRAVLWRSWLSVLKEPLLVKVRLIQTTMVAILIGLIFLGQQLTQVGVMNINGAIFLFLTNMTFQNVFATINVFTSELPVFMREARSRLYRCDTYFLGKTIAELPLFLTVPLVFTAIAYPMIGLRPGVMHFFNCLALVTLVANVSTSFGYLISCASSSTSMALSVGPPVIIPFLLFGGFFLNSGSVPVYLKWLSYLSWFRYANEGLLINQWADVEAGEISCTSSNTTCPSSGKVILETLNFSAEDLPLDYVGLGILIVSFRVLAYLALRLRARRKE</sequence>
<dbReference type="GO" id="GO:0015196">
    <property type="term" value="F:L-tryptophan transmembrane transporter activity"/>
    <property type="evidence" value="ECO:0007669"/>
    <property type="project" value="EnsemblMetazoa"/>
</dbReference>
<dbReference type="InterPro" id="IPR013525">
    <property type="entry name" value="ABC2_TM"/>
</dbReference>
<name>B4GYI4_DROPE</name>
<dbReference type="GO" id="GO:0048072">
    <property type="term" value="P:compound eye pigmentation"/>
    <property type="evidence" value="ECO:0007669"/>
    <property type="project" value="EnsemblMetazoa"/>
</dbReference>